<dbReference type="Pfam" id="PF14111">
    <property type="entry name" value="DUF4283"/>
    <property type="match status" value="1"/>
</dbReference>
<dbReference type="InterPro" id="IPR040256">
    <property type="entry name" value="At4g02000-like"/>
</dbReference>
<proteinExistence type="predicted"/>
<dbReference type="PANTHER" id="PTHR31286:SF167">
    <property type="entry name" value="OS09G0268800 PROTEIN"/>
    <property type="match status" value="1"/>
</dbReference>
<sequence length="220" mass="25983">MIDNIDPAGHFCLIRSLLRPKSFNKETLKKTMQSLWRGKYGLRIREVGNNMFLFMFNNNEDRMKVLKLGPWHFNKHILLLEKMEKETNLSQIELYKPSFWFGDFGVPYLFLLDRVGRIIGEAIGDLEEVEFVKGKKGSNQFIKLWIGIDVRSPLRRGMKFLIGSSKKTWLTFQYEKLPNFFYHCGRIGHTLRECEHLKEKDGWDKNADTQYGSWMTAESF</sequence>
<dbReference type="InterPro" id="IPR025836">
    <property type="entry name" value="Zn_knuckle_CX2CX4HX4C"/>
</dbReference>
<organism evidence="3 4">
    <name type="scientific">Cephalotus follicularis</name>
    <name type="common">Albany pitcher plant</name>
    <dbReference type="NCBI Taxonomy" id="3775"/>
    <lineage>
        <taxon>Eukaryota</taxon>
        <taxon>Viridiplantae</taxon>
        <taxon>Streptophyta</taxon>
        <taxon>Embryophyta</taxon>
        <taxon>Tracheophyta</taxon>
        <taxon>Spermatophyta</taxon>
        <taxon>Magnoliopsida</taxon>
        <taxon>eudicotyledons</taxon>
        <taxon>Gunneridae</taxon>
        <taxon>Pentapetalae</taxon>
        <taxon>rosids</taxon>
        <taxon>fabids</taxon>
        <taxon>Oxalidales</taxon>
        <taxon>Cephalotaceae</taxon>
        <taxon>Cephalotus</taxon>
    </lineage>
</organism>
<dbReference type="Proteomes" id="UP000187406">
    <property type="component" value="Unassembled WGS sequence"/>
</dbReference>
<feature type="domain" description="DUF4283" evidence="1">
    <location>
        <begin position="12"/>
        <end position="90"/>
    </location>
</feature>
<reference evidence="4" key="1">
    <citation type="submission" date="2016-04" db="EMBL/GenBank/DDBJ databases">
        <title>Cephalotus genome sequencing.</title>
        <authorList>
            <person name="Fukushima K."/>
            <person name="Hasebe M."/>
            <person name="Fang X."/>
        </authorList>
    </citation>
    <scope>NUCLEOTIDE SEQUENCE [LARGE SCALE GENOMIC DNA]</scope>
    <source>
        <strain evidence="4">cv. St1</strain>
    </source>
</reference>
<evidence type="ECO:0000313" key="3">
    <source>
        <dbReference type="EMBL" id="GAV84207.1"/>
    </source>
</evidence>
<evidence type="ECO:0000313" key="4">
    <source>
        <dbReference type="Proteomes" id="UP000187406"/>
    </source>
</evidence>
<evidence type="ECO:0000259" key="2">
    <source>
        <dbReference type="Pfam" id="PF14392"/>
    </source>
</evidence>
<comment type="caution">
    <text evidence="3">The sequence shown here is derived from an EMBL/GenBank/DDBJ whole genome shotgun (WGS) entry which is preliminary data.</text>
</comment>
<dbReference type="EMBL" id="BDDD01003142">
    <property type="protein sequence ID" value="GAV84207.1"/>
    <property type="molecule type" value="Genomic_DNA"/>
</dbReference>
<keyword evidence="4" id="KW-1185">Reference proteome</keyword>
<dbReference type="FunCoup" id="A0A1Q3CVF1">
    <property type="interactions" value="3"/>
</dbReference>
<dbReference type="AlphaFoldDB" id="A0A1Q3CVF1"/>
<evidence type="ECO:0000259" key="1">
    <source>
        <dbReference type="Pfam" id="PF14111"/>
    </source>
</evidence>
<dbReference type="InParanoid" id="A0A1Q3CVF1"/>
<dbReference type="STRING" id="3775.A0A1Q3CVF1"/>
<dbReference type="OrthoDB" id="1707487at2759"/>
<dbReference type="InterPro" id="IPR025558">
    <property type="entry name" value="DUF4283"/>
</dbReference>
<gene>
    <name evidence="3" type="ORF">CFOL_v3_27651</name>
</gene>
<accession>A0A1Q3CVF1</accession>
<dbReference type="PANTHER" id="PTHR31286">
    <property type="entry name" value="GLYCINE-RICH CELL WALL STRUCTURAL PROTEIN 1.8-LIKE"/>
    <property type="match status" value="1"/>
</dbReference>
<feature type="domain" description="Zinc knuckle CX2CX4HX4C" evidence="2">
    <location>
        <begin position="148"/>
        <end position="195"/>
    </location>
</feature>
<dbReference type="Pfam" id="PF14392">
    <property type="entry name" value="zf-CCHC_4"/>
    <property type="match status" value="1"/>
</dbReference>
<protein>
    <submittedName>
        <fullName evidence="3">DUF4283 domain-containing protein/zf-CCHC_4 domain-containing protein</fullName>
    </submittedName>
</protein>
<name>A0A1Q3CVF1_CEPFO</name>